<name>A0A8H8R5J2_9HELO</name>
<sequence>MDTYLTTAAKRLSASYAGKNIRRNSIYALYVMLRTLALKSSKPSLDITPRIIAYIARSYRPRVVLASDSLNDSDFQALDQLLPPLDSVFCGDFNAYNPWWDPLYDACDEEGNTLADWIDYHDLALLNTPGISTFHRPHIARPINIDLTLAHRSIANHIQDWAIVDDIGSDHFRITFTINGSRIGLADPQTTRFNIKQADWTKFSEKLFCQLSPL</sequence>
<evidence type="ECO:0000259" key="1">
    <source>
        <dbReference type="Pfam" id="PF14529"/>
    </source>
</evidence>
<dbReference type="OrthoDB" id="3557769at2759"/>
<gene>
    <name evidence="2" type="ORF">LHYA1_G002145</name>
</gene>
<dbReference type="RefSeq" id="XP_031007617.1">
    <property type="nucleotide sequence ID" value="XM_031147122.1"/>
</dbReference>
<dbReference type="GeneID" id="41982343"/>
<comment type="caution">
    <text evidence="2">The sequence shown here is derived from an EMBL/GenBank/DDBJ whole genome shotgun (WGS) entry which is preliminary data.</text>
</comment>
<dbReference type="Pfam" id="PF14529">
    <property type="entry name" value="Exo_endo_phos_2"/>
    <property type="match status" value="1"/>
</dbReference>
<dbReference type="Proteomes" id="UP000431533">
    <property type="component" value="Unassembled WGS sequence"/>
</dbReference>
<dbReference type="SUPFAM" id="SSF56219">
    <property type="entry name" value="DNase I-like"/>
    <property type="match status" value="1"/>
</dbReference>
<dbReference type="Gene3D" id="3.60.10.10">
    <property type="entry name" value="Endonuclease/exonuclease/phosphatase"/>
    <property type="match status" value="1"/>
</dbReference>
<dbReference type="GO" id="GO:0003824">
    <property type="term" value="F:catalytic activity"/>
    <property type="evidence" value="ECO:0007669"/>
    <property type="project" value="InterPro"/>
</dbReference>
<keyword evidence="3" id="KW-1185">Reference proteome</keyword>
<feature type="domain" description="Endonuclease/exonuclease/phosphatase" evidence="1">
    <location>
        <begin position="72"/>
        <end position="174"/>
    </location>
</feature>
<dbReference type="EMBL" id="QGMH01000025">
    <property type="protein sequence ID" value="TVY28829.1"/>
    <property type="molecule type" value="Genomic_DNA"/>
</dbReference>
<organism evidence="2 3">
    <name type="scientific">Lachnellula hyalina</name>
    <dbReference type="NCBI Taxonomy" id="1316788"/>
    <lineage>
        <taxon>Eukaryota</taxon>
        <taxon>Fungi</taxon>
        <taxon>Dikarya</taxon>
        <taxon>Ascomycota</taxon>
        <taxon>Pezizomycotina</taxon>
        <taxon>Leotiomycetes</taxon>
        <taxon>Helotiales</taxon>
        <taxon>Lachnaceae</taxon>
        <taxon>Lachnellula</taxon>
    </lineage>
</organism>
<dbReference type="InterPro" id="IPR036691">
    <property type="entry name" value="Endo/exonu/phosph_ase_sf"/>
</dbReference>
<reference evidence="2 3" key="1">
    <citation type="submission" date="2018-05" db="EMBL/GenBank/DDBJ databases">
        <title>Genome sequencing and assembly of the regulated plant pathogen Lachnellula willkommii and related sister species for the development of diagnostic species identification markers.</title>
        <authorList>
            <person name="Giroux E."/>
            <person name="Bilodeau G."/>
        </authorList>
    </citation>
    <scope>NUCLEOTIDE SEQUENCE [LARGE SCALE GENOMIC DNA]</scope>
    <source>
        <strain evidence="2 3">CBS 185.66</strain>
    </source>
</reference>
<evidence type="ECO:0000313" key="2">
    <source>
        <dbReference type="EMBL" id="TVY28829.1"/>
    </source>
</evidence>
<dbReference type="AlphaFoldDB" id="A0A8H8R5J2"/>
<proteinExistence type="predicted"/>
<protein>
    <recommendedName>
        <fullName evidence="1">Endonuclease/exonuclease/phosphatase domain-containing protein</fullName>
    </recommendedName>
</protein>
<accession>A0A8H8R5J2</accession>
<dbReference type="InterPro" id="IPR005135">
    <property type="entry name" value="Endo/exonuclease/phosphatase"/>
</dbReference>
<evidence type="ECO:0000313" key="3">
    <source>
        <dbReference type="Proteomes" id="UP000431533"/>
    </source>
</evidence>